<keyword evidence="2" id="KW-0436">Ligase</keyword>
<dbReference type="EC" id="6.3.2.-" evidence="2"/>
<name>A0A378VY66_NEIGO</name>
<dbReference type="GO" id="GO:0008763">
    <property type="term" value="F:UDP-N-acetylmuramate-L-alanine ligase activity"/>
    <property type="evidence" value="ECO:0007669"/>
    <property type="project" value="UniProtKB-EC"/>
</dbReference>
<dbReference type="EMBL" id="UGRI01000001">
    <property type="protein sequence ID" value="SUA21421.1"/>
    <property type="molecule type" value="Genomic_DNA"/>
</dbReference>
<evidence type="ECO:0000259" key="1">
    <source>
        <dbReference type="Pfam" id="PF02875"/>
    </source>
</evidence>
<dbReference type="SUPFAM" id="SSF53244">
    <property type="entry name" value="MurD-like peptide ligases, peptide-binding domain"/>
    <property type="match status" value="1"/>
</dbReference>
<dbReference type="Pfam" id="PF02875">
    <property type="entry name" value="Mur_ligase_C"/>
    <property type="match status" value="1"/>
</dbReference>
<dbReference type="SUPFAM" id="SSF53623">
    <property type="entry name" value="MurD-like peptide ligases, catalytic domain"/>
    <property type="match status" value="1"/>
</dbReference>
<dbReference type="EC" id="6.3.2.8" evidence="2"/>
<dbReference type="Gene3D" id="3.90.190.20">
    <property type="entry name" value="Mur ligase, C-terminal domain"/>
    <property type="match status" value="1"/>
</dbReference>
<organism evidence="2">
    <name type="scientific">Neisseria gonorrhoeae</name>
    <dbReference type="NCBI Taxonomy" id="485"/>
    <lineage>
        <taxon>Bacteria</taxon>
        <taxon>Pseudomonadati</taxon>
        <taxon>Pseudomonadota</taxon>
        <taxon>Betaproteobacteria</taxon>
        <taxon>Neisseriales</taxon>
        <taxon>Neisseriaceae</taxon>
        <taxon>Neisseria</taxon>
    </lineage>
</organism>
<gene>
    <name evidence="2" type="primary">mpl_2</name>
    <name evidence="2" type="ORF">NCTC11421_01432</name>
</gene>
<dbReference type="PANTHER" id="PTHR43445:SF5">
    <property type="entry name" value="UDP-N-ACETYLMURAMATE--L-ALANYL-GAMMA-D-GLUTAMYL-MESO-2,6-DIAMINOHEPTANDIOATE LIGASE"/>
    <property type="match status" value="1"/>
</dbReference>
<accession>A0A378VY66</accession>
<dbReference type="InterPro" id="IPR004101">
    <property type="entry name" value="Mur_ligase_C"/>
</dbReference>
<feature type="domain" description="Mur ligase C-terminal" evidence="1">
    <location>
        <begin position="38"/>
        <end position="145"/>
    </location>
</feature>
<protein>
    <submittedName>
        <fullName evidence="2">UDP-N-acetylmuramate: L-alanyl-gamma-D-glutamyl-meso-diaminopimelate ligase</fullName>
        <ecNumber evidence="2">6.3.2.-</ecNumber>
        <ecNumber evidence="2">6.3.2.8</ecNumber>
    </submittedName>
</protein>
<dbReference type="PANTHER" id="PTHR43445">
    <property type="entry name" value="UDP-N-ACETYLMURAMATE--L-ALANINE LIGASE-RELATED"/>
    <property type="match status" value="1"/>
</dbReference>
<dbReference type="InterPro" id="IPR036615">
    <property type="entry name" value="Mur_ligase_C_dom_sf"/>
</dbReference>
<reference evidence="2" key="1">
    <citation type="submission" date="2018-06" db="EMBL/GenBank/DDBJ databases">
        <authorList>
            <consortium name="Pathogen Informatics"/>
            <person name="Doyle S."/>
        </authorList>
    </citation>
    <scope>NUCLEOTIDE SEQUENCE [LARGE SCALE GENOMIC DNA]</scope>
    <source>
        <strain evidence="2">NCTC11421</strain>
    </source>
</reference>
<proteinExistence type="predicted"/>
<dbReference type="GO" id="GO:0005524">
    <property type="term" value="F:ATP binding"/>
    <property type="evidence" value="ECO:0007669"/>
    <property type="project" value="InterPro"/>
</dbReference>
<dbReference type="Gene3D" id="3.40.1190.10">
    <property type="entry name" value="Mur-like, catalytic domain"/>
    <property type="match status" value="1"/>
</dbReference>
<evidence type="ECO:0000313" key="2">
    <source>
        <dbReference type="EMBL" id="SUA21421.1"/>
    </source>
</evidence>
<dbReference type="InterPro" id="IPR036565">
    <property type="entry name" value="Mur-like_cat_sf"/>
</dbReference>
<dbReference type="AlphaFoldDB" id="A0A378VY66"/>
<sequence length="154" mass="16538">MGGHNRMNALAVIAAARHAGVDVQTACEALGAFKNVKRRMEIKGTANGITVYDDFAHHPTAIETTIQGLRQRVGGARILAVLEPRSNTMKLGTMKSALPASLKEADQVFCYAGGADWDVAEALAPLGCRLRVGKDFDTFVAEIVKTPEPATIFW</sequence>
<dbReference type="InterPro" id="IPR050061">
    <property type="entry name" value="MurCDEF_pg_biosynth"/>
</dbReference>